<name>A0A084ILM3_SALHC</name>
<dbReference type="STRING" id="1304275.C41B8_09521"/>
<dbReference type="CDD" id="cd00397">
    <property type="entry name" value="DNA_BRE_C"/>
    <property type="match status" value="1"/>
</dbReference>
<evidence type="ECO:0000313" key="9">
    <source>
        <dbReference type="EMBL" id="KEZ77607.1"/>
    </source>
</evidence>
<keyword evidence="10" id="KW-1185">Reference proteome</keyword>
<keyword evidence="4" id="KW-0233">DNA recombination</keyword>
<evidence type="ECO:0000313" key="10">
    <source>
        <dbReference type="Proteomes" id="UP000028302"/>
    </source>
</evidence>
<dbReference type="Pfam" id="PF02899">
    <property type="entry name" value="Phage_int_SAM_1"/>
    <property type="match status" value="1"/>
</dbReference>
<dbReference type="GO" id="GO:0006310">
    <property type="term" value="P:DNA recombination"/>
    <property type="evidence" value="ECO:0007669"/>
    <property type="project" value="UniProtKB-KW"/>
</dbReference>
<dbReference type="PANTHER" id="PTHR30349:SF41">
    <property type="entry name" value="INTEGRASE_RECOMBINASE PROTEIN MJ0367-RELATED"/>
    <property type="match status" value="1"/>
</dbReference>
<dbReference type="Pfam" id="PF00589">
    <property type="entry name" value="Phage_integrase"/>
    <property type="match status" value="1"/>
</dbReference>
<dbReference type="Proteomes" id="UP000028302">
    <property type="component" value="Unassembled WGS sequence"/>
</dbReference>
<evidence type="ECO:0000256" key="4">
    <source>
        <dbReference type="ARBA" id="ARBA00023172"/>
    </source>
</evidence>
<comment type="caution">
    <text evidence="9">The sequence shown here is derived from an EMBL/GenBank/DDBJ whole genome shotgun (WGS) entry which is preliminary data.</text>
</comment>
<feature type="compositionally biased region" description="Polar residues" evidence="6">
    <location>
        <begin position="324"/>
        <end position="338"/>
    </location>
</feature>
<dbReference type="InterPro" id="IPR013762">
    <property type="entry name" value="Integrase-like_cat_sf"/>
</dbReference>
<dbReference type="AlphaFoldDB" id="A0A084ILM3"/>
<sequence length="367" mass="42727">MADYSARNERIKHQYFEYLKEAMRYSDDTVDKVSKALARFEAFTEWRDFAGFRADHAVAFKKDLARQRGRQSKKPLSKSTLHGTLSDLRRFFHWLAGQPGYKSKLNYSDSDYFNLSEKESRVARAKRETPIPTLEQVRHAVTNMPNESETERRDQAVIAWTILTGMRDGATASLKLRHVDVHTRRVYQDAREVRTKFSKSFTSYFFPVGGPFEQIVANWITYLRERKRWGLDDPLFPATKVVNGHTHAFTPCGVKPEPWQSANPIRTIFKRAFEAVDMPYFNPHSFRNTLVRLGEQVCNSPEEFKAWSQNLGHEKVMTTFNSYGEVPSSRQGSIMESLQRSSSRDSQDKARLRNFFEAWLESEMESF</sequence>
<evidence type="ECO:0000256" key="3">
    <source>
        <dbReference type="ARBA" id="ARBA00023125"/>
    </source>
</evidence>
<proteinExistence type="inferred from homology"/>
<feature type="domain" description="Tyr recombinase" evidence="7">
    <location>
        <begin position="127"/>
        <end position="336"/>
    </location>
</feature>
<organism evidence="9 10">
    <name type="scientific">Salinisphaera hydrothermalis (strain C41B8)</name>
    <dbReference type="NCBI Taxonomy" id="1304275"/>
    <lineage>
        <taxon>Bacteria</taxon>
        <taxon>Pseudomonadati</taxon>
        <taxon>Pseudomonadota</taxon>
        <taxon>Gammaproteobacteria</taxon>
        <taxon>Salinisphaerales</taxon>
        <taxon>Salinisphaeraceae</taxon>
        <taxon>Salinisphaera</taxon>
    </lineage>
</organism>
<evidence type="ECO:0000256" key="1">
    <source>
        <dbReference type="ARBA" id="ARBA00008857"/>
    </source>
</evidence>
<comment type="similarity">
    <text evidence="1">Belongs to the 'phage' integrase family.</text>
</comment>
<keyword evidence="3 5" id="KW-0238">DNA-binding</keyword>
<keyword evidence="2" id="KW-0229">DNA integration</keyword>
<dbReference type="InterPro" id="IPR050090">
    <property type="entry name" value="Tyrosine_recombinase_XerCD"/>
</dbReference>
<dbReference type="GO" id="GO:0003677">
    <property type="term" value="F:DNA binding"/>
    <property type="evidence" value="ECO:0007669"/>
    <property type="project" value="UniProtKB-UniRule"/>
</dbReference>
<evidence type="ECO:0000259" key="7">
    <source>
        <dbReference type="PROSITE" id="PS51898"/>
    </source>
</evidence>
<accession>A0A084ILM3</accession>
<evidence type="ECO:0000256" key="6">
    <source>
        <dbReference type="SAM" id="MobiDB-lite"/>
    </source>
</evidence>
<evidence type="ECO:0000259" key="8">
    <source>
        <dbReference type="PROSITE" id="PS51900"/>
    </source>
</evidence>
<dbReference type="InterPro" id="IPR002104">
    <property type="entry name" value="Integrase_catalytic"/>
</dbReference>
<reference evidence="9 10" key="1">
    <citation type="submission" date="2013-03" db="EMBL/GenBank/DDBJ databases">
        <title>Salinisphaera hydrothermalis C41B8 Genome Sequencing.</title>
        <authorList>
            <person name="Li C."/>
            <person name="Lai Q."/>
            <person name="Shao Z."/>
        </authorList>
    </citation>
    <scope>NUCLEOTIDE SEQUENCE [LARGE SCALE GENOMIC DNA]</scope>
    <source>
        <strain evidence="9 10">C41B8</strain>
    </source>
</reference>
<evidence type="ECO:0000256" key="5">
    <source>
        <dbReference type="PROSITE-ProRule" id="PRU01248"/>
    </source>
</evidence>
<dbReference type="PROSITE" id="PS51900">
    <property type="entry name" value="CB"/>
    <property type="match status" value="1"/>
</dbReference>
<dbReference type="RefSeq" id="WP_037337055.1">
    <property type="nucleotide sequence ID" value="NZ_APNK01000011.1"/>
</dbReference>
<dbReference type="InterPro" id="IPR004107">
    <property type="entry name" value="Integrase_SAM-like_N"/>
</dbReference>
<dbReference type="GO" id="GO:0015074">
    <property type="term" value="P:DNA integration"/>
    <property type="evidence" value="ECO:0007669"/>
    <property type="project" value="UniProtKB-KW"/>
</dbReference>
<dbReference type="PATRIC" id="fig|1304275.5.peg.1939"/>
<dbReference type="EMBL" id="APNK01000011">
    <property type="protein sequence ID" value="KEZ77607.1"/>
    <property type="molecule type" value="Genomic_DNA"/>
</dbReference>
<dbReference type="Gene3D" id="1.10.443.10">
    <property type="entry name" value="Intergrase catalytic core"/>
    <property type="match status" value="1"/>
</dbReference>
<dbReference type="InterPro" id="IPR044068">
    <property type="entry name" value="CB"/>
</dbReference>
<dbReference type="OrthoDB" id="7354488at2"/>
<dbReference type="SUPFAM" id="SSF56349">
    <property type="entry name" value="DNA breaking-rejoining enzymes"/>
    <property type="match status" value="1"/>
</dbReference>
<dbReference type="Gene3D" id="1.10.150.130">
    <property type="match status" value="1"/>
</dbReference>
<dbReference type="eggNOG" id="COG4974">
    <property type="taxonomic scope" value="Bacteria"/>
</dbReference>
<dbReference type="InterPro" id="IPR010998">
    <property type="entry name" value="Integrase_recombinase_N"/>
</dbReference>
<gene>
    <name evidence="9" type="ORF">C41B8_09521</name>
</gene>
<evidence type="ECO:0000256" key="2">
    <source>
        <dbReference type="ARBA" id="ARBA00022908"/>
    </source>
</evidence>
<feature type="region of interest" description="Disordered" evidence="6">
    <location>
        <begin position="324"/>
        <end position="346"/>
    </location>
</feature>
<dbReference type="InterPro" id="IPR011010">
    <property type="entry name" value="DNA_brk_join_enz"/>
</dbReference>
<dbReference type="PANTHER" id="PTHR30349">
    <property type="entry name" value="PHAGE INTEGRASE-RELATED"/>
    <property type="match status" value="1"/>
</dbReference>
<dbReference type="PROSITE" id="PS51898">
    <property type="entry name" value="TYR_RECOMBINASE"/>
    <property type="match status" value="1"/>
</dbReference>
<protein>
    <submittedName>
        <fullName evidence="9">Site-specific recombinase XerD-like protein</fullName>
    </submittedName>
</protein>
<feature type="domain" description="Core-binding (CB)" evidence="8">
    <location>
        <begin position="6"/>
        <end position="96"/>
    </location>
</feature>